<accession>A0A6C0JPU0</accession>
<sequence>MTFEVCLHEFEETESYCIICGLECLKMPNIEYTYNSDSCYSSKIPQDDFDLYLKDVSDEIRKKIITIFESLLIKNNLRGDGKKALLSACYMYILLENNQILIFKDVCIKFNVKKKGFAKGEKILLTNYNQYRVIRITSSEYINTLLSVFINFNINDLIVDEIKKICKEVDKDKKFINYNQYSVCACVFFKIIEKSEEEKKEKVLKKNTFIKLVGMSDVSVQKILNDLNDKIYNTKNGLFDDDSKNA</sequence>
<organism evidence="1">
    <name type="scientific">viral metagenome</name>
    <dbReference type="NCBI Taxonomy" id="1070528"/>
    <lineage>
        <taxon>unclassified sequences</taxon>
        <taxon>metagenomes</taxon>
        <taxon>organismal metagenomes</taxon>
    </lineage>
</organism>
<dbReference type="AlphaFoldDB" id="A0A6C0JPU0"/>
<evidence type="ECO:0000313" key="1">
    <source>
        <dbReference type="EMBL" id="QHU07762.1"/>
    </source>
</evidence>
<evidence type="ECO:0008006" key="2">
    <source>
        <dbReference type="Google" id="ProtNLM"/>
    </source>
</evidence>
<name>A0A6C0JPU0_9ZZZZ</name>
<proteinExistence type="predicted"/>
<dbReference type="EMBL" id="MN740686">
    <property type="protein sequence ID" value="QHU07762.1"/>
    <property type="molecule type" value="Genomic_DNA"/>
</dbReference>
<reference evidence="1" key="1">
    <citation type="journal article" date="2020" name="Nature">
        <title>Giant virus diversity and host interactions through global metagenomics.</title>
        <authorList>
            <person name="Schulz F."/>
            <person name="Roux S."/>
            <person name="Paez-Espino D."/>
            <person name="Jungbluth S."/>
            <person name="Walsh D.A."/>
            <person name="Denef V.J."/>
            <person name="McMahon K.D."/>
            <person name="Konstantinidis K.T."/>
            <person name="Eloe-Fadrosh E.A."/>
            <person name="Kyrpides N.C."/>
            <person name="Woyke T."/>
        </authorList>
    </citation>
    <scope>NUCLEOTIDE SEQUENCE</scope>
    <source>
        <strain evidence="1">GVMAG-S-1041349-163</strain>
    </source>
</reference>
<protein>
    <recommendedName>
        <fullName evidence="2">Transcription factor TFIIB cyclin-like domain-containing protein</fullName>
    </recommendedName>
</protein>